<gene>
    <name evidence="1" type="ORF">SFRICE_040427</name>
</gene>
<evidence type="ECO:0000313" key="1">
    <source>
        <dbReference type="EMBL" id="SOQ59490.1"/>
    </source>
</evidence>
<accession>A0A2H1X2A8</accession>
<reference evidence="1" key="1">
    <citation type="submission" date="2016-07" db="EMBL/GenBank/DDBJ databases">
        <authorList>
            <person name="Bretaudeau A."/>
        </authorList>
    </citation>
    <scope>NUCLEOTIDE SEQUENCE</scope>
    <source>
        <strain evidence="1">Rice</strain>
        <tissue evidence="1">Whole body</tissue>
    </source>
</reference>
<proteinExistence type="predicted"/>
<dbReference type="AlphaFoldDB" id="A0A2H1X2A8"/>
<dbReference type="EMBL" id="ODYU01012940">
    <property type="protein sequence ID" value="SOQ59490.1"/>
    <property type="molecule type" value="Genomic_DNA"/>
</dbReference>
<name>A0A2H1X2A8_SPOFR</name>
<protein>
    <submittedName>
        <fullName evidence="1">SFRICE_040427</fullName>
    </submittedName>
</protein>
<organism evidence="1">
    <name type="scientific">Spodoptera frugiperda</name>
    <name type="common">Fall armyworm</name>
    <dbReference type="NCBI Taxonomy" id="7108"/>
    <lineage>
        <taxon>Eukaryota</taxon>
        <taxon>Metazoa</taxon>
        <taxon>Ecdysozoa</taxon>
        <taxon>Arthropoda</taxon>
        <taxon>Hexapoda</taxon>
        <taxon>Insecta</taxon>
        <taxon>Pterygota</taxon>
        <taxon>Neoptera</taxon>
        <taxon>Endopterygota</taxon>
        <taxon>Lepidoptera</taxon>
        <taxon>Glossata</taxon>
        <taxon>Ditrysia</taxon>
        <taxon>Noctuoidea</taxon>
        <taxon>Noctuidae</taxon>
        <taxon>Amphipyrinae</taxon>
        <taxon>Spodoptera</taxon>
    </lineage>
</organism>
<sequence length="85" mass="9478">MTSAPLDEAKGNIRVLLTKHYSEPTPAFRAGAPVNPLTKRTLASQLNKTKPIETYSKNPHSNETRIYGETRHVLLLSPNSILDEH</sequence>